<dbReference type="AlphaFoldDB" id="A0A371IKY3"/>
<dbReference type="PIRSF" id="PIRSF000498">
    <property type="entry name" value="Riboflavin_syn_A"/>
    <property type="match status" value="1"/>
</dbReference>
<dbReference type="NCBIfam" id="TIGR00187">
    <property type="entry name" value="ribE"/>
    <property type="match status" value="1"/>
</dbReference>
<reference evidence="14 16" key="3">
    <citation type="submission" date="2019-07" db="EMBL/GenBank/DDBJ databases">
        <title>Criibacterium bergeronii gen. nov., sp. nov. isolated from human clinical samples.</title>
        <authorList>
            <person name="Maheux A.F."/>
            <person name="Boudreau D.K."/>
            <person name="Berube E."/>
            <person name="Brodeur S."/>
            <person name="Bernard K.A."/>
            <person name="Abed J.Y."/>
            <person name="Ducrey E."/>
            <person name="Guay E.F."/>
            <person name="Raymond F."/>
            <person name="Corbeil J."/>
            <person name="Domingo M.-C."/>
            <person name="Roy P.H."/>
            <person name="Boissinot M."/>
            <person name="Tocheva E.I."/>
            <person name="Omar R.F."/>
        </authorList>
    </citation>
    <scope>NUCLEOTIDE SEQUENCE [LARGE SCALE GENOMIC DNA]</scope>
    <source>
        <strain evidence="14 16">CCRI-24246</strain>
    </source>
</reference>
<comment type="pathway">
    <text evidence="3">Cofactor biosynthesis; riboflavin biosynthesis; riboflavin from 2-hydroxy-3-oxobutyl phosphate and 5-amino-6-(D-ribitylamino)uracil: step 2/2.</text>
</comment>
<evidence type="ECO:0000313" key="16">
    <source>
        <dbReference type="Proteomes" id="UP000319424"/>
    </source>
</evidence>
<evidence type="ECO:0000313" key="15">
    <source>
        <dbReference type="Proteomes" id="UP000093352"/>
    </source>
</evidence>
<accession>A0A371IKY3</accession>
<evidence type="ECO:0000256" key="3">
    <source>
        <dbReference type="ARBA" id="ARBA00004887"/>
    </source>
</evidence>
<evidence type="ECO:0000313" key="14">
    <source>
        <dbReference type="EMBL" id="TRW28252.1"/>
    </source>
</evidence>
<dbReference type="EC" id="2.5.1.9" evidence="5 10"/>
<keyword evidence="15" id="KW-1185">Reference proteome</keyword>
<dbReference type="Pfam" id="PF00677">
    <property type="entry name" value="Lum_binding"/>
    <property type="match status" value="2"/>
</dbReference>
<comment type="catalytic activity">
    <reaction evidence="1">
        <text>2 6,7-dimethyl-8-(1-D-ribityl)lumazine + H(+) = 5-amino-6-(D-ribitylamino)uracil + riboflavin</text>
        <dbReference type="Rhea" id="RHEA:20772"/>
        <dbReference type="ChEBI" id="CHEBI:15378"/>
        <dbReference type="ChEBI" id="CHEBI:15934"/>
        <dbReference type="ChEBI" id="CHEBI:57986"/>
        <dbReference type="ChEBI" id="CHEBI:58201"/>
        <dbReference type="EC" id="2.5.1.9"/>
    </reaction>
</comment>
<dbReference type="InterPro" id="IPR026017">
    <property type="entry name" value="Lumazine-bd_dom"/>
</dbReference>
<evidence type="ECO:0000256" key="10">
    <source>
        <dbReference type="NCBIfam" id="TIGR00187"/>
    </source>
</evidence>
<protein>
    <recommendedName>
        <fullName evidence="6 10">Riboflavin synthase</fullName>
        <ecNumber evidence="5 10">2.5.1.9</ecNumber>
    </recommendedName>
</protein>
<dbReference type="EMBL" id="MBEW02000011">
    <property type="protein sequence ID" value="RDY21141.1"/>
    <property type="molecule type" value="Genomic_DNA"/>
</dbReference>
<evidence type="ECO:0000256" key="1">
    <source>
        <dbReference type="ARBA" id="ARBA00000968"/>
    </source>
</evidence>
<dbReference type="InterPro" id="IPR023366">
    <property type="entry name" value="ATP_synth_asu-like_sf"/>
</dbReference>
<dbReference type="PANTHER" id="PTHR21098:SF12">
    <property type="entry name" value="RIBOFLAVIN SYNTHASE"/>
    <property type="match status" value="1"/>
</dbReference>
<reference evidence="13" key="2">
    <citation type="submission" date="2018-07" db="EMBL/GenBank/DDBJ databases">
        <authorList>
            <person name="Quirk P.G."/>
            <person name="Krulwich T.A."/>
        </authorList>
    </citation>
    <scope>NUCLEOTIDE SEQUENCE</scope>
    <source>
        <strain evidence="13">CCRI-22567</strain>
    </source>
</reference>
<dbReference type="NCBIfam" id="NF006767">
    <property type="entry name" value="PRK09289.1"/>
    <property type="match status" value="1"/>
</dbReference>
<reference evidence="13 15" key="1">
    <citation type="journal article" date="2016" name="Genome Announc.">
        <title>Draft Genome Sequence of Criibacterium bergeronii gen. nov., sp. nov., Strain CCRI-22567T, Isolated from a Vaginal Sample from a Woman with Bacterial Vaginosis.</title>
        <authorList>
            <person name="Maheux A.F."/>
            <person name="Berube E."/>
            <person name="Boudreau D.K."/>
            <person name="Raymond F."/>
            <person name="Corbeil J."/>
            <person name="Roy P.H."/>
            <person name="Boissinot M."/>
            <person name="Omar R.F."/>
        </authorList>
    </citation>
    <scope>NUCLEOTIDE SEQUENCE [LARGE SCALE GENOMIC DNA]</scope>
    <source>
        <strain evidence="13 15">CCRI-22567</strain>
    </source>
</reference>
<sequence length="217" mass="23424">MFTGLAEETGKIKKISKGTASSVLEIQAKKVLEGTVLGDSICVSGVCLSVTSFTTNSFTADVMHETLNRSILKDLKAGSIVNLERALTLSTRLGGHIVSGHVDGVSEIISVTKDDNATWFEFSAEKNILKYIIEKGSVAIDGLSLTVAKLSHHSFSISAIPHTLAVTTLGTKKLGDKVNVEVDLIGKYVENLLKFDYSKQEPKKSVITAEFLQKYGF</sequence>
<dbReference type="Gene3D" id="2.40.30.20">
    <property type="match status" value="2"/>
</dbReference>
<comment type="caution">
    <text evidence="13">The sequence shown here is derived from an EMBL/GenBank/DDBJ whole genome shotgun (WGS) entry which is preliminary data.</text>
</comment>
<dbReference type="RefSeq" id="WP_068913912.1">
    <property type="nucleotide sequence ID" value="NZ_MBEW02000011.1"/>
</dbReference>
<feature type="domain" description="Lumazine-binding" evidence="12">
    <location>
        <begin position="97"/>
        <end position="193"/>
    </location>
</feature>
<proteinExistence type="predicted"/>
<dbReference type="PANTHER" id="PTHR21098">
    <property type="entry name" value="RIBOFLAVIN SYNTHASE ALPHA CHAIN"/>
    <property type="match status" value="1"/>
</dbReference>
<evidence type="ECO:0000259" key="12">
    <source>
        <dbReference type="PROSITE" id="PS51177"/>
    </source>
</evidence>
<evidence type="ECO:0000256" key="4">
    <source>
        <dbReference type="ARBA" id="ARBA00011233"/>
    </source>
</evidence>
<evidence type="ECO:0000256" key="6">
    <source>
        <dbReference type="ARBA" id="ARBA00013950"/>
    </source>
</evidence>
<dbReference type="GO" id="GO:0009231">
    <property type="term" value="P:riboflavin biosynthetic process"/>
    <property type="evidence" value="ECO:0007669"/>
    <property type="project" value="UniProtKB-KW"/>
</dbReference>
<dbReference type="STRING" id="1871336.BBG48_04695"/>
<dbReference type="FunFam" id="2.40.30.20:FF:000004">
    <property type="entry name" value="Riboflavin synthase, alpha subunit"/>
    <property type="match status" value="1"/>
</dbReference>
<evidence type="ECO:0000256" key="9">
    <source>
        <dbReference type="ARBA" id="ARBA00022737"/>
    </source>
</evidence>
<dbReference type="InterPro" id="IPR001783">
    <property type="entry name" value="Lumazine-bd"/>
</dbReference>
<comment type="function">
    <text evidence="2">Catalyzes the dismutation of two molecules of 6,7-dimethyl-8-ribityllumazine, resulting in the formation of riboflavin and 5-amino-6-(D-ribitylamino)uracil.</text>
</comment>
<evidence type="ECO:0000256" key="5">
    <source>
        <dbReference type="ARBA" id="ARBA00012827"/>
    </source>
</evidence>
<keyword evidence="7" id="KW-0686">Riboflavin biosynthesis</keyword>
<dbReference type="Proteomes" id="UP000319424">
    <property type="component" value="Unassembled WGS sequence"/>
</dbReference>
<evidence type="ECO:0000256" key="11">
    <source>
        <dbReference type="PROSITE-ProRule" id="PRU00524"/>
    </source>
</evidence>
<dbReference type="NCBIfam" id="NF009566">
    <property type="entry name" value="PRK13020.1"/>
    <property type="match status" value="1"/>
</dbReference>
<feature type="domain" description="Lumazine-binding" evidence="12">
    <location>
        <begin position="1"/>
        <end position="96"/>
    </location>
</feature>
<dbReference type="GO" id="GO:0004746">
    <property type="term" value="F:riboflavin synthase activity"/>
    <property type="evidence" value="ECO:0007669"/>
    <property type="project" value="UniProtKB-UniRule"/>
</dbReference>
<dbReference type="EMBL" id="VJXW01000002">
    <property type="protein sequence ID" value="TRW28252.1"/>
    <property type="molecule type" value="Genomic_DNA"/>
</dbReference>
<feature type="repeat" description="Lumazine-binding" evidence="11">
    <location>
        <begin position="97"/>
        <end position="193"/>
    </location>
</feature>
<feature type="repeat" description="Lumazine-binding" evidence="11">
    <location>
        <begin position="1"/>
        <end position="96"/>
    </location>
</feature>
<evidence type="ECO:0000256" key="8">
    <source>
        <dbReference type="ARBA" id="ARBA00022679"/>
    </source>
</evidence>
<evidence type="ECO:0000313" key="13">
    <source>
        <dbReference type="EMBL" id="RDY21141.1"/>
    </source>
</evidence>
<keyword evidence="8 13" id="KW-0808">Transferase</keyword>
<dbReference type="PROSITE" id="PS51177">
    <property type="entry name" value="LUMAZINE_BIND"/>
    <property type="match status" value="2"/>
</dbReference>
<dbReference type="CDD" id="cd00402">
    <property type="entry name" value="Riboflavin_synthase_like"/>
    <property type="match status" value="1"/>
</dbReference>
<dbReference type="SUPFAM" id="SSF63380">
    <property type="entry name" value="Riboflavin synthase domain-like"/>
    <property type="match status" value="2"/>
</dbReference>
<dbReference type="FunFam" id="2.40.30.20:FF:000003">
    <property type="entry name" value="Riboflavin synthase, alpha subunit"/>
    <property type="match status" value="1"/>
</dbReference>
<comment type="subunit">
    <text evidence="4">Homotrimer.</text>
</comment>
<keyword evidence="9" id="KW-0677">Repeat</keyword>
<organism evidence="13 15">
    <name type="scientific">Criibacterium bergeronii</name>
    <dbReference type="NCBI Taxonomy" id="1871336"/>
    <lineage>
        <taxon>Bacteria</taxon>
        <taxon>Bacillati</taxon>
        <taxon>Bacillota</taxon>
        <taxon>Clostridia</taxon>
        <taxon>Peptostreptococcales</taxon>
        <taxon>Filifactoraceae</taxon>
        <taxon>Criibacterium</taxon>
    </lineage>
</organism>
<dbReference type="InterPro" id="IPR017938">
    <property type="entry name" value="Riboflavin_synthase-like_b-brl"/>
</dbReference>
<dbReference type="Proteomes" id="UP000093352">
    <property type="component" value="Unassembled WGS sequence"/>
</dbReference>
<dbReference type="OrthoDB" id="9788537at2"/>
<gene>
    <name evidence="13" type="ORF">BBG48_006335</name>
    <name evidence="14" type="ORF">FL857_01945</name>
</gene>
<evidence type="ECO:0000256" key="7">
    <source>
        <dbReference type="ARBA" id="ARBA00022619"/>
    </source>
</evidence>
<name>A0A371IKY3_9FIRM</name>
<evidence type="ECO:0000256" key="2">
    <source>
        <dbReference type="ARBA" id="ARBA00002803"/>
    </source>
</evidence>